<dbReference type="Pfam" id="PF01607">
    <property type="entry name" value="CBM_14"/>
    <property type="match status" value="1"/>
</dbReference>
<proteinExistence type="predicted"/>
<dbReference type="EMBL" id="NNAY01000113">
    <property type="protein sequence ID" value="OXU30857.1"/>
    <property type="molecule type" value="Genomic_DNA"/>
</dbReference>
<dbReference type="OrthoDB" id="6020543at2759"/>
<sequence>MFVKIVFLVLLSCLSVYGSIYVVSGDCSKFEECDDFLGGCVVKSCGPGTEFDPSIGVCGWPLADRTNCGEPDIDPR</sequence>
<dbReference type="AlphaFoldDB" id="A0A232FKK9"/>
<name>A0A232FKK9_9HYME</name>
<dbReference type="GO" id="GO:0008061">
    <property type="term" value="F:chitin binding"/>
    <property type="evidence" value="ECO:0007669"/>
    <property type="project" value="InterPro"/>
</dbReference>
<dbReference type="PROSITE" id="PS50940">
    <property type="entry name" value="CHIT_BIND_II"/>
    <property type="match status" value="1"/>
</dbReference>
<evidence type="ECO:0000313" key="3">
    <source>
        <dbReference type="EMBL" id="OXU30857.1"/>
    </source>
</evidence>
<evidence type="ECO:0000256" key="1">
    <source>
        <dbReference type="SAM" id="SignalP"/>
    </source>
</evidence>
<protein>
    <recommendedName>
        <fullName evidence="2">Chitin-binding type-2 domain-containing protein</fullName>
    </recommendedName>
</protein>
<feature type="signal peptide" evidence="1">
    <location>
        <begin position="1"/>
        <end position="18"/>
    </location>
</feature>
<evidence type="ECO:0000313" key="4">
    <source>
        <dbReference type="Proteomes" id="UP000215335"/>
    </source>
</evidence>
<feature type="chain" id="PRO_5012330645" description="Chitin-binding type-2 domain-containing protein" evidence="1">
    <location>
        <begin position="19"/>
        <end position="76"/>
    </location>
</feature>
<gene>
    <name evidence="3" type="ORF">TSAR_010440</name>
</gene>
<dbReference type="GO" id="GO:0005576">
    <property type="term" value="C:extracellular region"/>
    <property type="evidence" value="ECO:0007669"/>
    <property type="project" value="InterPro"/>
</dbReference>
<dbReference type="SUPFAM" id="SSF57625">
    <property type="entry name" value="Invertebrate chitin-binding proteins"/>
    <property type="match status" value="1"/>
</dbReference>
<dbReference type="InterPro" id="IPR002557">
    <property type="entry name" value="Chitin-bd_dom"/>
</dbReference>
<dbReference type="InterPro" id="IPR036508">
    <property type="entry name" value="Chitin-bd_dom_sf"/>
</dbReference>
<accession>A0A232FKK9</accession>
<organism evidence="3 4">
    <name type="scientific">Trichomalopsis sarcophagae</name>
    <dbReference type="NCBI Taxonomy" id="543379"/>
    <lineage>
        <taxon>Eukaryota</taxon>
        <taxon>Metazoa</taxon>
        <taxon>Ecdysozoa</taxon>
        <taxon>Arthropoda</taxon>
        <taxon>Hexapoda</taxon>
        <taxon>Insecta</taxon>
        <taxon>Pterygota</taxon>
        <taxon>Neoptera</taxon>
        <taxon>Endopterygota</taxon>
        <taxon>Hymenoptera</taxon>
        <taxon>Apocrita</taxon>
        <taxon>Proctotrupomorpha</taxon>
        <taxon>Chalcidoidea</taxon>
        <taxon>Pteromalidae</taxon>
        <taxon>Pteromalinae</taxon>
        <taxon>Trichomalopsis</taxon>
    </lineage>
</organism>
<evidence type="ECO:0000259" key="2">
    <source>
        <dbReference type="PROSITE" id="PS50940"/>
    </source>
</evidence>
<keyword evidence="1" id="KW-0732">Signal</keyword>
<dbReference type="Proteomes" id="UP000215335">
    <property type="component" value="Unassembled WGS sequence"/>
</dbReference>
<reference evidence="3 4" key="1">
    <citation type="journal article" date="2017" name="Curr. Biol.">
        <title>The Evolution of Venom by Co-option of Single-Copy Genes.</title>
        <authorList>
            <person name="Martinson E.O."/>
            <person name="Mrinalini"/>
            <person name="Kelkar Y.D."/>
            <person name="Chang C.H."/>
            <person name="Werren J.H."/>
        </authorList>
    </citation>
    <scope>NUCLEOTIDE SEQUENCE [LARGE SCALE GENOMIC DNA]</scope>
    <source>
        <strain evidence="3 4">Alberta</strain>
        <tissue evidence="3">Whole body</tissue>
    </source>
</reference>
<feature type="domain" description="Chitin-binding type-2" evidence="2">
    <location>
        <begin position="10"/>
        <end position="70"/>
    </location>
</feature>
<dbReference type="Gene3D" id="2.170.140.10">
    <property type="entry name" value="Chitin binding domain"/>
    <property type="match status" value="1"/>
</dbReference>
<comment type="caution">
    <text evidence="3">The sequence shown here is derived from an EMBL/GenBank/DDBJ whole genome shotgun (WGS) entry which is preliminary data.</text>
</comment>
<keyword evidence="4" id="KW-1185">Reference proteome</keyword>